<evidence type="ECO:0000256" key="1">
    <source>
        <dbReference type="SAM" id="MobiDB-lite"/>
    </source>
</evidence>
<name>A0ABY7YMV1_9HYPH</name>
<sequence>MARISQVDYANANSEQRAAHDEEMRLRGRMTNMKRTLLHSPAALRVYGEWFTLRDQLLPVVGERAIWLFAEAICAASDSKIGMGFMRRAIVMAGDDPDNLELNAEELALVAFGRSLGRDPKAVPDAIWAAVAARHDDKTLVDLVAFAGLMVATNLFTDAVQTAMDAELLPFLGGVTGL</sequence>
<organism evidence="2 3">
    <name type="scientific">Devosia algicola</name>
    <dbReference type="NCBI Taxonomy" id="3026418"/>
    <lineage>
        <taxon>Bacteria</taxon>
        <taxon>Pseudomonadati</taxon>
        <taxon>Pseudomonadota</taxon>
        <taxon>Alphaproteobacteria</taxon>
        <taxon>Hyphomicrobiales</taxon>
        <taxon>Devosiaceae</taxon>
        <taxon>Devosia</taxon>
    </lineage>
</organism>
<evidence type="ECO:0000313" key="2">
    <source>
        <dbReference type="EMBL" id="WDR02646.1"/>
    </source>
</evidence>
<reference evidence="2 3" key="1">
    <citation type="submission" date="2023-02" db="EMBL/GenBank/DDBJ databases">
        <title>Devosia algicola sp. nov., isolated from the phycosphere of marine algae.</title>
        <authorList>
            <person name="Kim J.M."/>
            <person name="Lee J.K."/>
            <person name="Choi B.J."/>
            <person name="Bayburt H."/>
            <person name="Jeon C.O."/>
        </authorList>
    </citation>
    <scope>NUCLEOTIDE SEQUENCE [LARGE SCALE GENOMIC DNA]</scope>
    <source>
        <strain evidence="2 3">G20-9</strain>
    </source>
</reference>
<protein>
    <recommendedName>
        <fullName evidence="4">Carboxymuconolactone decarboxylase family protein</fullName>
    </recommendedName>
</protein>
<dbReference type="Proteomes" id="UP001220530">
    <property type="component" value="Chromosome"/>
</dbReference>
<dbReference type="InterPro" id="IPR029032">
    <property type="entry name" value="AhpD-like"/>
</dbReference>
<keyword evidence="3" id="KW-1185">Reference proteome</keyword>
<dbReference type="Gene3D" id="1.20.1290.10">
    <property type="entry name" value="AhpD-like"/>
    <property type="match status" value="1"/>
</dbReference>
<gene>
    <name evidence="2" type="ORF">PSQ19_19065</name>
</gene>
<dbReference type="EMBL" id="CP118246">
    <property type="protein sequence ID" value="WDR02646.1"/>
    <property type="molecule type" value="Genomic_DNA"/>
</dbReference>
<evidence type="ECO:0000313" key="3">
    <source>
        <dbReference type="Proteomes" id="UP001220530"/>
    </source>
</evidence>
<proteinExistence type="predicted"/>
<evidence type="ECO:0008006" key="4">
    <source>
        <dbReference type="Google" id="ProtNLM"/>
    </source>
</evidence>
<dbReference type="RefSeq" id="WP_282219048.1">
    <property type="nucleotide sequence ID" value="NZ_CP118246.1"/>
</dbReference>
<feature type="region of interest" description="Disordered" evidence="1">
    <location>
        <begin position="1"/>
        <end position="21"/>
    </location>
</feature>
<accession>A0ABY7YMV1</accession>
<dbReference type="SUPFAM" id="SSF69118">
    <property type="entry name" value="AhpD-like"/>
    <property type="match status" value="1"/>
</dbReference>